<evidence type="ECO:0000256" key="2">
    <source>
        <dbReference type="SAM" id="Phobius"/>
    </source>
</evidence>
<feature type="region of interest" description="Disordered" evidence="1">
    <location>
        <begin position="37"/>
        <end position="58"/>
    </location>
</feature>
<dbReference type="OrthoDB" id="1735038at2759"/>
<dbReference type="AlphaFoldDB" id="A0A034VSX5"/>
<accession>A0A034VSX5</accession>
<proteinExistence type="predicted"/>
<protein>
    <submittedName>
        <fullName evidence="3">Uncharacterized protein</fullName>
    </submittedName>
</protein>
<feature type="compositionally biased region" description="Basic and acidic residues" evidence="1">
    <location>
        <begin position="46"/>
        <end position="55"/>
    </location>
</feature>
<keyword evidence="2" id="KW-0812">Transmembrane</keyword>
<name>A0A034VSX5_BACDO</name>
<evidence type="ECO:0000313" key="3">
    <source>
        <dbReference type="EMBL" id="JAC45559.1"/>
    </source>
</evidence>
<dbReference type="EMBL" id="GAKP01013393">
    <property type="protein sequence ID" value="JAC45559.1"/>
    <property type="molecule type" value="Transcribed_RNA"/>
</dbReference>
<sequence>MSGSLSILIIGHLQLTTICLLIFTFNNLDNVKAFGPRRSAPYTIDEPSKQLRPDDTPEPQENWFEQKLDHFDDKQENITWKQVRKKVTIPSQHLHIKISVYMFNYTLFTCLKTLFEKV</sequence>
<keyword evidence="2" id="KW-0472">Membrane</keyword>
<keyword evidence="2" id="KW-1133">Transmembrane helix</keyword>
<reference evidence="3" key="1">
    <citation type="journal article" date="2014" name="BMC Genomics">
        <title>Characterizing the developmental transcriptome of the oriental fruit fly, Bactrocera dorsalis (Diptera: Tephritidae) through comparative genomic analysis with Drosophila melanogaster utilizing modENCODE datasets.</title>
        <authorList>
            <person name="Geib S.M."/>
            <person name="Calla B."/>
            <person name="Hall B."/>
            <person name="Hou S."/>
            <person name="Manoukis N.C."/>
        </authorList>
    </citation>
    <scope>NUCLEOTIDE SEQUENCE</scope>
    <source>
        <strain evidence="3">Punador</strain>
    </source>
</reference>
<feature type="transmembrane region" description="Helical" evidence="2">
    <location>
        <begin position="6"/>
        <end position="28"/>
    </location>
</feature>
<organism evidence="3">
    <name type="scientific">Bactrocera dorsalis</name>
    <name type="common">Oriental fruit fly</name>
    <name type="synonym">Dacus dorsalis</name>
    <dbReference type="NCBI Taxonomy" id="27457"/>
    <lineage>
        <taxon>Eukaryota</taxon>
        <taxon>Metazoa</taxon>
        <taxon>Ecdysozoa</taxon>
        <taxon>Arthropoda</taxon>
        <taxon>Hexapoda</taxon>
        <taxon>Insecta</taxon>
        <taxon>Pterygota</taxon>
        <taxon>Neoptera</taxon>
        <taxon>Endopterygota</taxon>
        <taxon>Diptera</taxon>
        <taxon>Brachycera</taxon>
        <taxon>Muscomorpha</taxon>
        <taxon>Tephritoidea</taxon>
        <taxon>Tephritidae</taxon>
        <taxon>Bactrocera</taxon>
        <taxon>Bactrocera</taxon>
    </lineage>
</organism>
<evidence type="ECO:0000256" key="1">
    <source>
        <dbReference type="SAM" id="MobiDB-lite"/>
    </source>
</evidence>